<evidence type="ECO:0000313" key="2">
    <source>
        <dbReference type="EMBL" id="JAR89343.1"/>
    </source>
</evidence>
<name>A0A147BF13_IXORI</name>
<dbReference type="AlphaFoldDB" id="A0A147BF13"/>
<organism evidence="2">
    <name type="scientific">Ixodes ricinus</name>
    <name type="common">Common tick</name>
    <name type="synonym">Acarus ricinus</name>
    <dbReference type="NCBI Taxonomy" id="34613"/>
    <lineage>
        <taxon>Eukaryota</taxon>
        <taxon>Metazoa</taxon>
        <taxon>Ecdysozoa</taxon>
        <taxon>Arthropoda</taxon>
        <taxon>Chelicerata</taxon>
        <taxon>Arachnida</taxon>
        <taxon>Acari</taxon>
        <taxon>Parasitiformes</taxon>
        <taxon>Ixodida</taxon>
        <taxon>Ixodoidea</taxon>
        <taxon>Ixodidae</taxon>
        <taxon>Ixodinae</taxon>
        <taxon>Ixodes</taxon>
    </lineage>
</organism>
<protein>
    <submittedName>
        <fullName evidence="2">Uncharacterized protein</fullName>
    </submittedName>
</protein>
<keyword evidence="1" id="KW-0812">Transmembrane</keyword>
<reference evidence="2" key="1">
    <citation type="journal article" date="2018" name="PLoS Negl. Trop. Dis.">
        <title>Sialome diversity of ticks revealed by RNAseq of single tick salivary glands.</title>
        <authorList>
            <person name="Perner J."/>
            <person name="Kropackova S."/>
            <person name="Kopacek P."/>
            <person name="Ribeiro J.M."/>
        </authorList>
    </citation>
    <scope>NUCLEOTIDE SEQUENCE</scope>
    <source>
        <strain evidence="2">Siblings of single egg batch collected in Ceske Budejovice</strain>
        <tissue evidence="2">Salivary glands</tissue>
    </source>
</reference>
<keyword evidence="1" id="KW-1133">Transmembrane helix</keyword>
<dbReference type="EMBL" id="GEGO01006061">
    <property type="protein sequence ID" value="JAR89343.1"/>
    <property type="molecule type" value="Transcribed_RNA"/>
</dbReference>
<accession>A0A147BF13</accession>
<evidence type="ECO:0000256" key="1">
    <source>
        <dbReference type="SAM" id="Phobius"/>
    </source>
</evidence>
<feature type="transmembrane region" description="Helical" evidence="1">
    <location>
        <begin position="52"/>
        <end position="70"/>
    </location>
</feature>
<sequence length="82" mass="9415">MKKRPTEKWSKNTAEIMGLLVWLRRVEATVHVKFISGAVHDGRVFSQNEAKIGWVLALEVIFCCFFVYILKLRQQSGFVGTT</sequence>
<proteinExistence type="predicted"/>
<keyword evidence="1" id="KW-0472">Membrane</keyword>